<reference evidence="2" key="1">
    <citation type="submission" date="2024-06" db="EMBL/GenBank/DDBJ databases">
        <title>Mesorhizobium karijinii sp. nov., a symbiont of the iconic Swainsona formosa from arid Australia.</title>
        <authorList>
            <person name="Hill Y.J."/>
            <person name="Watkin E.L.J."/>
            <person name="O'Hara G.W."/>
            <person name="Terpolilli J."/>
            <person name="Tye M.L."/>
            <person name="Kohlmeier M.G."/>
        </authorList>
    </citation>
    <scope>NUCLEOTIDE SEQUENCE</scope>
    <source>
        <strain evidence="2">WSM2240</strain>
    </source>
</reference>
<dbReference type="AlphaFoldDB" id="A0AAU8CTN8"/>
<name>A0AAU8CTN8_9HYPH</name>
<feature type="region of interest" description="Disordered" evidence="1">
    <location>
        <begin position="39"/>
        <end position="59"/>
    </location>
</feature>
<gene>
    <name evidence="2" type="ORF">ABVK50_07490</name>
</gene>
<evidence type="ECO:0000256" key="1">
    <source>
        <dbReference type="SAM" id="MobiDB-lite"/>
    </source>
</evidence>
<organism evidence="2">
    <name type="scientific">Mesorhizobium sp. WSM2240</name>
    <dbReference type="NCBI Taxonomy" id="3228851"/>
    <lineage>
        <taxon>Bacteria</taxon>
        <taxon>Pseudomonadati</taxon>
        <taxon>Pseudomonadota</taxon>
        <taxon>Alphaproteobacteria</taxon>
        <taxon>Hyphomicrobiales</taxon>
        <taxon>Phyllobacteriaceae</taxon>
        <taxon>Mesorhizobium</taxon>
    </lineage>
</organism>
<evidence type="ECO:0000313" key="2">
    <source>
        <dbReference type="EMBL" id="XCG50317.1"/>
    </source>
</evidence>
<sequence>MGSIVSFVQKRAGASRPGLAAGTPATVIIFPGVRYERPGGQNAVSRPGLGLPKQIKPQH</sequence>
<proteinExistence type="predicted"/>
<dbReference type="EMBL" id="CP159253">
    <property type="protein sequence ID" value="XCG50317.1"/>
    <property type="molecule type" value="Genomic_DNA"/>
</dbReference>
<dbReference type="RefSeq" id="WP_353642154.1">
    <property type="nucleotide sequence ID" value="NZ_CP159253.1"/>
</dbReference>
<protein>
    <submittedName>
        <fullName evidence="2">Uncharacterized protein</fullName>
    </submittedName>
</protein>
<accession>A0AAU8CTN8</accession>